<feature type="compositionally biased region" description="Low complexity" evidence="10">
    <location>
        <begin position="1268"/>
        <end position="1288"/>
    </location>
</feature>
<protein>
    <submittedName>
        <fullName evidence="12">PHD finger protein 10</fullName>
    </submittedName>
</protein>
<feature type="compositionally biased region" description="Acidic residues" evidence="10">
    <location>
        <begin position="1362"/>
        <end position="1372"/>
    </location>
</feature>
<evidence type="ECO:0000256" key="5">
    <source>
        <dbReference type="ARBA" id="ARBA00022833"/>
    </source>
</evidence>
<feature type="compositionally biased region" description="Polar residues" evidence="10">
    <location>
        <begin position="260"/>
        <end position="274"/>
    </location>
</feature>
<feature type="compositionally biased region" description="Gly residues" evidence="10">
    <location>
        <begin position="1330"/>
        <end position="1339"/>
    </location>
</feature>
<feature type="compositionally biased region" description="Polar residues" evidence="10">
    <location>
        <begin position="241"/>
        <end position="251"/>
    </location>
</feature>
<keyword evidence="4 9" id="KW-0863">Zinc-finger</keyword>
<dbReference type="CDD" id="cd15529">
    <property type="entry name" value="PHD2_PHF10"/>
    <property type="match status" value="1"/>
</dbReference>
<accession>A0A8D8UJL7</accession>
<evidence type="ECO:0000256" key="7">
    <source>
        <dbReference type="ARBA" id="ARBA00023163"/>
    </source>
</evidence>
<evidence type="ECO:0000256" key="6">
    <source>
        <dbReference type="ARBA" id="ARBA00023015"/>
    </source>
</evidence>
<feature type="compositionally biased region" description="Low complexity" evidence="10">
    <location>
        <begin position="1340"/>
        <end position="1350"/>
    </location>
</feature>
<feature type="region of interest" description="Disordered" evidence="10">
    <location>
        <begin position="988"/>
        <end position="1021"/>
    </location>
</feature>
<dbReference type="CDD" id="cd21085">
    <property type="entry name" value="WH_NTD_PHF10"/>
    <property type="match status" value="1"/>
</dbReference>
<feature type="region of interest" description="Disordered" evidence="10">
    <location>
        <begin position="908"/>
        <end position="973"/>
    </location>
</feature>
<comment type="subcellular location">
    <subcellularLocation>
        <location evidence="1">Nucleus</location>
    </subcellularLocation>
</comment>
<evidence type="ECO:0000256" key="10">
    <source>
        <dbReference type="SAM" id="MobiDB-lite"/>
    </source>
</evidence>
<evidence type="ECO:0000256" key="9">
    <source>
        <dbReference type="PROSITE-ProRule" id="PRU00146"/>
    </source>
</evidence>
<feature type="region of interest" description="Disordered" evidence="10">
    <location>
        <begin position="631"/>
        <end position="857"/>
    </location>
</feature>
<reference evidence="12" key="1">
    <citation type="submission" date="2021-05" db="EMBL/GenBank/DDBJ databases">
        <authorList>
            <person name="Alioto T."/>
            <person name="Alioto T."/>
            <person name="Gomez Garrido J."/>
        </authorList>
    </citation>
    <scope>NUCLEOTIDE SEQUENCE</scope>
</reference>
<dbReference type="GO" id="GO:0005634">
    <property type="term" value="C:nucleus"/>
    <property type="evidence" value="ECO:0007669"/>
    <property type="project" value="UniProtKB-SubCell"/>
</dbReference>
<feature type="compositionally biased region" description="Basic and acidic residues" evidence="10">
    <location>
        <begin position="812"/>
        <end position="827"/>
    </location>
</feature>
<dbReference type="EMBL" id="HBUF01343114">
    <property type="protein sequence ID" value="CAG6706274.1"/>
    <property type="molecule type" value="Transcribed_RNA"/>
</dbReference>
<evidence type="ECO:0000313" key="12">
    <source>
        <dbReference type="EMBL" id="CAG6706274.1"/>
    </source>
</evidence>
<feature type="compositionally biased region" description="Polar residues" evidence="10">
    <location>
        <begin position="504"/>
        <end position="520"/>
    </location>
</feature>
<feature type="region of interest" description="Disordered" evidence="10">
    <location>
        <begin position="113"/>
        <end position="329"/>
    </location>
</feature>
<sequence length="1576" mass="173869">MEDNKQPVEPTTSSAPPLKKIKLDSEEEGTPENKSTDVSSKDIDPVQSNKAPDSKKHAAEDSEISLVPNKKLKQDHGLTPSDNNVKETTVTVTKVDATAKNNTVENKIADAVLSLESDKKSVPNTADGIVSKQTESKNTSEPPKASDVSLESKSDKSLNLPKSDVQETIPNTVGKTEINKSPVVKSQPPTTGTQSAENTKTDSTSKPPPPKVLKKLPGLNPIRPISTMTGPQFPIPKDSLLKQQLSITTESMGAPAPVQLNRSAVSPARQSPCATSPKSPVRSPSPVNSGVRISPVKQMGGATLSPVPHMGGATISPVRKKSPVPQLQRGGLTISPVKQQISPNRQARNEVNMTPFFSGEVSISAFKQQGVTISPVRQPQLSAEIRSQIPEGISITAIPSMKAKSPIRQTMPRPQVKVGPAPKSMGQQIRPQTQMIRKSPEMMRRSPEGKTNVQKSPIMVEPSKKVLATQPKAEPQKKLMPEQPLNQKSPNPPANKPKTEEVKPTNTASEKTPTQTSPSIKQAEKLIAEQNTPTSKQEISTQDVEMKEVSSVNTKGSEPSKKVITPNKSFEPGQVLIKTKETKKEETVTKTVAEIKTAGVEESKPVPIEKKEIEIVKKESEIVKKEIEMAKNESEIVKKDSEIVKKESEIGKKESEIVKKANEEKEKDEESSSEGESSNEDSESEGEEEDNSKSGPPTRVGRKRGKAGNTSVTTPARSLRTRKSAVDVAVKLTRIDLELEDGALPAWNIKKHMQAKPAQDSDNEEEDNDEASDDDNSNSLGSKSAQSATTLSTRKRGRPRKVFPNPVELEDLTSHDSLHEVLKKIIEDEGLEAGPPNSESEEQEEDEEEGEGRKATKALLSLIPFFSRRGGRGGVKGKAIGKNNQFDNRVVEKLECDKKFRTEMLKQYQEDRKKREEKKQEKIAELRKKSDERQKAAADKKEKLRMKAEERRRKYEEQKLQRQEEAKKREEAKRLRASLVAPVMNFDDDTRMSFPNRTPSKMSGKLESLEDGEKSESRGKRSKMEIIDFDSQKEFPVHALAEYQWPLQGGEHFMIQEQVAAYLEIKSFKRKYPDLKRRGLEPEERTYICDSGLVSESMIELGLTAVQSADIMDIMFVDFPEKYEEVKKFMREKQAKELIDRQRAMYDTTISEQTAKDLKESLVEAAALWNAQFNRMRRENRQGSLDLQTFIVHVPAKVNPKPAPKVGHYPVAILPGQYCDYYKEYTPTELRYLPLNTVIYGPMQPNERFTGDMSYSEASQSDTDDSSDTSGSSSDSSSDGSSSSGSDDSSSDDEDTPKPLPQTPLPKKQSSTGQSTPAPTPVKKQTGGPVQNGGGGRGGPPQRKASNASAPPTPRPASPVDTEMEVDKEDGDSAQPPPPPPSQNPNCKSCDRDSTAGEMIRCGKCVRFLHPGCLDLPLEMLPHMKLYEWQCSDCKSCVTCEKAQDDDKMLFCDLCDRGYHNYCIGLDRIPTGRWHCKVCAICAVCSSTDPNPEWEHEVKKGVKGQSVYQRSLCTPCAKKLPNKENDGTCNMSYPLTVTHDLKEDSVSGGFSNSSSATYRGLNVQQPRVILSPLVSI</sequence>
<evidence type="ECO:0000259" key="11">
    <source>
        <dbReference type="PROSITE" id="PS50016"/>
    </source>
</evidence>
<dbReference type="PANTHER" id="PTHR45888">
    <property type="entry name" value="HL01030P-RELATED"/>
    <property type="match status" value="1"/>
</dbReference>
<feature type="compositionally biased region" description="Basic and acidic residues" evidence="10">
    <location>
        <begin position="631"/>
        <end position="670"/>
    </location>
</feature>
<dbReference type="InterPro" id="IPR019787">
    <property type="entry name" value="Znf_PHD-finger"/>
</dbReference>
<feature type="compositionally biased region" description="Basic and acidic residues" evidence="10">
    <location>
        <begin position="438"/>
        <end position="448"/>
    </location>
</feature>
<feature type="compositionally biased region" description="Acidic residues" evidence="10">
    <location>
        <begin position="671"/>
        <end position="690"/>
    </location>
</feature>
<dbReference type="PANTHER" id="PTHR45888:SF4">
    <property type="entry name" value="PHD FINGER PROTEIN 10"/>
    <property type="match status" value="1"/>
</dbReference>
<evidence type="ECO:0000256" key="2">
    <source>
        <dbReference type="ARBA" id="ARBA00022723"/>
    </source>
</evidence>
<feature type="compositionally biased region" description="Basic and acidic residues" evidence="10">
    <location>
        <begin position="1007"/>
        <end position="1021"/>
    </location>
</feature>
<dbReference type="SMART" id="SM00249">
    <property type="entry name" value="PHD"/>
    <property type="match status" value="2"/>
</dbReference>
<feature type="compositionally biased region" description="Polar residues" evidence="10">
    <location>
        <begin position="131"/>
        <end position="141"/>
    </location>
</feature>
<keyword evidence="5" id="KW-0862">Zinc</keyword>
<keyword evidence="3" id="KW-0677">Repeat</keyword>
<evidence type="ECO:0000256" key="4">
    <source>
        <dbReference type="ARBA" id="ARBA00022771"/>
    </source>
</evidence>
<dbReference type="GO" id="GO:0008270">
    <property type="term" value="F:zinc ion binding"/>
    <property type="evidence" value="ECO:0007669"/>
    <property type="project" value="UniProtKB-KW"/>
</dbReference>
<feature type="compositionally biased region" description="Polar residues" evidence="10">
    <location>
        <begin position="425"/>
        <end position="436"/>
    </location>
</feature>
<dbReference type="InterPro" id="IPR013083">
    <property type="entry name" value="Znf_RING/FYVE/PHD"/>
</dbReference>
<keyword evidence="2" id="KW-0479">Metal-binding</keyword>
<feature type="compositionally biased region" description="Polar residues" evidence="10">
    <location>
        <begin position="529"/>
        <end position="543"/>
    </location>
</feature>
<feature type="region of interest" description="Disordered" evidence="10">
    <location>
        <begin position="1"/>
        <end position="87"/>
    </location>
</feature>
<feature type="compositionally biased region" description="Polar residues" evidence="10">
    <location>
        <begin position="187"/>
        <end position="198"/>
    </location>
</feature>
<feature type="compositionally biased region" description="Polar residues" evidence="10">
    <location>
        <begin position="780"/>
        <end position="792"/>
    </location>
</feature>
<dbReference type="InterPro" id="IPR001965">
    <property type="entry name" value="Znf_PHD"/>
</dbReference>
<name>A0A8D8UJL7_9HEMI</name>
<feature type="compositionally biased region" description="Acidic residues" evidence="10">
    <location>
        <begin position="839"/>
        <end position="850"/>
    </location>
</feature>
<evidence type="ECO:0000256" key="3">
    <source>
        <dbReference type="ARBA" id="ARBA00022737"/>
    </source>
</evidence>
<dbReference type="Gene3D" id="3.30.40.10">
    <property type="entry name" value="Zinc/RING finger domain, C3HC4 (zinc finger)"/>
    <property type="match status" value="1"/>
</dbReference>
<feature type="domain" description="PHD-type" evidence="11">
    <location>
        <begin position="1434"/>
        <end position="1482"/>
    </location>
</feature>
<dbReference type="Pfam" id="PF00628">
    <property type="entry name" value="PHD"/>
    <property type="match status" value="2"/>
</dbReference>
<feature type="compositionally biased region" description="Low complexity" evidence="10">
    <location>
        <begin position="276"/>
        <end position="291"/>
    </location>
</feature>
<feature type="compositionally biased region" description="Acidic residues" evidence="10">
    <location>
        <begin position="761"/>
        <end position="776"/>
    </location>
</feature>
<proteinExistence type="predicted"/>
<feature type="domain" description="PHD-type" evidence="11">
    <location>
        <begin position="1384"/>
        <end position="1437"/>
    </location>
</feature>
<keyword evidence="6" id="KW-0805">Transcription regulation</keyword>
<organism evidence="12">
    <name type="scientific">Cacopsylla melanoneura</name>
    <dbReference type="NCBI Taxonomy" id="428564"/>
    <lineage>
        <taxon>Eukaryota</taxon>
        <taxon>Metazoa</taxon>
        <taxon>Ecdysozoa</taxon>
        <taxon>Arthropoda</taxon>
        <taxon>Hexapoda</taxon>
        <taxon>Insecta</taxon>
        <taxon>Pterygota</taxon>
        <taxon>Neoptera</taxon>
        <taxon>Paraneoptera</taxon>
        <taxon>Hemiptera</taxon>
        <taxon>Sternorrhyncha</taxon>
        <taxon>Psylloidea</taxon>
        <taxon>Psyllidae</taxon>
        <taxon>Psyllinae</taxon>
        <taxon>Cacopsylla</taxon>
    </lineage>
</organism>
<dbReference type="PROSITE" id="PS50016">
    <property type="entry name" value="ZF_PHD_2"/>
    <property type="match status" value="2"/>
</dbReference>
<feature type="region of interest" description="Disordered" evidence="10">
    <location>
        <begin position="1248"/>
        <end position="1390"/>
    </location>
</feature>
<keyword evidence="7" id="KW-0804">Transcription</keyword>
<keyword evidence="8" id="KW-0539">Nucleus</keyword>
<evidence type="ECO:0000256" key="1">
    <source>
        <dbReference type="ARBA" id="ARBA00004123"/>
    </source>
</evidence>
<feature type="region of interest" description="Disordered" evidence="10">
    <location>
        <begin position="404"/>
        <end position="568"/>
    </location>
</feature>
<dbReference type="InterPro" id="IPR011011">
    <property type="entry name" value="Znf_FYVE_PHD"/>
</dbReference>
<evidence type="ECO:0000256" key="8">
    <source>
        <dbReference type="ARBA" id="ARBA00023242"/>
    </source>
</evidence>
<dbReference type="SUPFAM" id="SSF57903">
    <property type="entry name" value="FYVE/PHD zinc finger"/>
    <property type="match status" value="2"/>
</dbReference>